<dbReference type="RefSeq" id="WP_106350588.1">
    <property type="nucleotide sequence ID" value="NZ_PVUE01000020.1"/>
</dbReference>
<sequence length="176" mass="19364">MSVVAVAVYRAPSSEPEPLAVSAGPAQTTERRHLTLVQPAEQLLLDGFEPQPGRHPTTRAGRDNDQAVAGPPEVLAFARQYCRMAAEVLTGFRPVEQLRPHTALGIMEWFRQYAIPIARHRQIAPAPAIRTLGVCTPVAGVAEVNAVIQRGPRARAMTARFVEYDDEWKCVHLQVI</sequence>
<evidence type="ECO:0000313" key="3">
    <source>
        <dbReference type="Proteomes" id="UP000237752"/>
    </source>
</evidence>
<reference evidence="2 3" key="1">
    <citation type="submission" date="2018-03" db="EMBL/GenBank/DDBJ databases">
        <title>Genomic Encyclopedia of Archaeal and Bacterial Type Strains, Phase II (KMG-II): from individual species to whole genera.</title>
        <authorList>
            <person name="Goeker M."/>
        </authorList>
    </citation>
    <scope>NUCLEOTIDE SEQUENCE [LARGE SCALE GENOMIC DNA]</scope>
    <source>
        <strain evidence="2 3">DSM 100065</strain>
    </source>
</reference>
<dbReference type="AlphaFoldDB" id="A0A2T0ZQJ0"/>
<keyword evidence="3" id="KW-1185">Reference proteome</keyword>
<evidence type="ECO:0008006" key="4">
    <source>
        <dbReference type="Google" id="ProtNLM"/>
    </source>
</evidence>
<proteinExistence type="predicted"/>
<protein>
    <recommendedName>
        <fullName evidence="4">SnoaL-like protein</fullName>
    </recommendedName>
</protein>
<comment type="caution">
    <text evidence="2">The sequence shown here is derived from an EMBL/GenBank/DDBJ whole genome shotgun (WGS) entry which is preliminary data.</text>
</comment>
<evidence type="ECO:0000256" key="1">
    <source>
        <dbReference type="SAM" id="MobiDB-lite"/>
    </source>
</evidence>
<feature type="region of interest" description="Disordered" evidence="1">
    <location>
        <begin position="47"/>
        <end position="67"/>
    </location>
</feature>
<organism evidence="2 3">
    <name type="scientific">Antricoccus suffuscus</name>
    <dbReference type="NCBI Taxonomy" id="1629062"/>
    <lineage>
        <taxon>Bacteria</taxon>
        <taxon>Bacillati</taxon>
        <taxon>Actinomycetota</taxon>
        <taxon>Actinomycetes</taxon>
        <taxon>Geodermatophilales</taxon>
        <taxon>Antricoccaceae</taxon>
        <taxon>Antricoccus</taxon>
    </lineage>
</organism>
<gene>
    <name evidence="2" type="ORF">CLV47_12052</name>
</gene>
<dbReference type="EMBL" id="PVUE01000020">
    <property type="protein sequence ID" value="PRZ38585.1"/>
    <property type="molecule type" value="Genomic_DNA"/>
</dbReference>
<accession>A0A2T0ZQJ0</accession>
<dbReference type="Proteomes" id="UP000237752">
    <property type="component" value="Unassembled WGS sequence"/>
</dbReference>
<dbReference type="InterPro" id="IPR045596">
    <property type="entry name" value="DUF6459"/>
</dbReference>
<name>A0A2T0ZQJ0_9ACTN</name>
<dbReference type="Pfam" id="PF20060">
    <property type="entry name" value="DUF6459"/>
    <property type="match status" value="1"/>
</dbReference>
<evidence type="ECO:0000313" key="2">
    <source>
        <dbReference type="EMBL" id="PRZ38585.1"/>
    </source>
</evidence>
<dbReference type="OrthoDB" id="3218510at2"/>